<dbReference type="InterPro" id="IPR050256">
    <property type="entry name" value="Glycosyltransferase_2"/>
</dbReference>
<evidence type="ECO:0000256" key="4">
    <source>
        <dbReference type="ARBA" id="ARBA00022692"/>
    </source>
</evidence>
<keyword evidence="4 7" id="KW-0812">Transmembrane</keyword>
<dbReference type="InterPro" id="IPR029044">
    <property type="entry name" value="Nucleotide-diphossugar_trans"/>
</dbReference>
<dbReference type="AlphaFoldDB" id="A0A1B1UCR5"/>
<sequence length="333" mass="37299">MKLSVVTTLYRSAPTIHEFYRRVIAAAEPITHDIELLMVNDGSPDDSLDLALALHRADPRVVVVDLARNFGHHKAMMTGLAHARGDLVFLIDSDLDEDPELLTSFHERFMKGDSDVVYGIQQTRRGGPVERISGAVFFSLVDALSDHRIPRNLATVRLMTRDYVRALVRHRDREFVISQLWQLTGFRQIPVPFRKSSGSPTTYSLRMRTEMAVKYLTTTSTKLLYFILYAGIAIFALSVATILFYISRYLASGIGVDGFTSLIVSIWFFGGLTTCILGVIGIYVANIVSETKRRPYTVVQRVHRREVAAVEGSNVIRVPPAASISTPALDRKR</sequence>
<dbReference type="EMBL" id="CP016428">
    <property type="protein sequence ID" value="ANW00559.1"/>
    <property type="molecule type" value="Genomic_DNA"/>
</dbReference>
<evidence type="ECO:0000313" key="9">
    <source>
        <dbReference type="EMBL" id="ANW00559.1"/>
    </source>
</evidence>
<evidence type="ECO:0000256" key="7">
    <source>
        <dbReference type="SAM" id="Phobius"/>
    </source>
</evidence>
<keyword evidence="3 9" id="KW-0808">Transferase</keyword>
<dbReference type="KEGG" id="bic:LMTR13_10670"/>
<proteinExistence type="predicted"/>
<protein>
    <submittedName>
        <fullName evidence="9">Glycosyl transferase</fullName>
    </submittedName>
</protein>
<dbReference type="PANTHER" id="PTHR48090:SF1">
    <property type="entry name" value="PROPHAGE BACTOPRENOL GLUCOSYL TRANSFERASE HOMOLOG"/>
    <property type="match status" value="1"/>
</dbReference>
<dbReference type="STRING" id="1274631.LMTR13_10670"/>
<evidence type="ECO:0000256" key="2">
    <source>
        <dbReference type="ARBA" id="ARBA00022676"/>
    </source>
</evidence>
<dbReference type="Proteomes" id="UP000092839">
    <property type="component" value="Chromosome"/>
</dbReference>
<dbReference type="RefSeq" id="WP_065727836.1">
    <property type="nucleotide sequence ID" value="NZ_CP016428.1"/>
</dbReference>
<comment type="subcellular location">
    <subcellularLocation>
        <location evidence="1">Membrane</location>
        <topology evidence="1">Multi-pass membrane protein</topology>
    </subcellularLocation>
</comment>
<evidence type="ECO:0000256" key="3">
    <source>
        <dbReference type="ARBA" id="ARBA00022679"/>
    </source>
</evidence>
<dbReference type="SUPFAM" id="SSF53448">
    <property type="entry name" value="Nucleotide-diphospho-sugar transferases"/>
    <property type="match status" value="1"/>
</dbReference>
<keyword evidence="2" id="KW-0328">Glycosyltransferase</keyword>
<dbReference type="GO" id="GO:0005886">
    <property type="term" value="C:plasma membrane"/>
    <property type="evidence" value="ECO:0007669"/>
    <property type="project" value="TreeGrafter"/>
</dbReference>
<evidence type="ECO:0000256" key="1">
    <source>
        <dbReference type="ARBA" id="ARBA00004141"/>
    </source>
</evidence>
<dbReference type="GO" id="GO:0016757">
    <property type="term" value="F:glycosyltransferase activity"/>
    <property type="evidence" value="ECO:0007669"/>
    <property type="project" value="UniProtKB-KW"/>
</dbReference>
<dbReference type="InterPro" id="IPR001173">
    <property type="entry name" value="Glyco_trans_2-like"/>
</dbReference>
<evidence type="ECO:0000313" key="10">
    <source>
        <dbReference type="Proteomes" id="UP000092839"/>
    </source>
</evidence>
<keyword evidence="5 7" id="KW-1133">Transmembrane helix</keyword>
<name>A0A1B1UCR5_9BRAD</name>
<keyword evidence="6 7" id="KW-0472">Membrane</keyword>
<dbReference type="Gene3D" id="3.90.550.10">
    <property type="entry name" value="Spore Coat Polysaccharide Biosynthesis Protein SpsA, Chain A"/>
    <property type="match status" value="1"/>
</dbReference>
<gene>
    <name evidence="9" type="ORF">LMTR13_10670</name>
</gene>
<accession>A0A1B1UCR5</accession>
<feature type="transmembrane region" description="Helical" evidence="7">
    <location>
        <begin position="223"/>
        <end position="246"/>
    </location>
</feature>
<evidence type="ECO:0000256" key="5">
    <source>
        <dbReference type="ARBA" id="ARBA00022989"/>
    </source>
</evidence>
<reference evidence="9 10" key="1">
    <citation type="submission" date="2016-07" db="EMBL/GenBank/DDBJ databases">
        <title>Complete genome sequence of Bradyrhizobium icense LMTR 13T, a potential inoculant strain isolated from lima bean (Phaseolus lunatus) in Peru.</title>
        <authorList>
            <person name="Ormeno-Orrillo E."/>
            <person name="Duran D."/>
            <person name="Rogel M.A."/>
            <person name="Rey L."/>
            <person name="Imperial J."/>
            <person name="Ruiz-Argueso T."/>
            <person name="Martinez-Romero E."/>
        </authorList>
    </citation>
    <scope>NUCLEOTIDE SEQUENCE [LARGE SCALE GENOMIC DNA]</scope>
    <source>
        <strain evidence="9 10">LMTR 13</strain>
    </source>
</reference>
<keyword evidence="10" id="KW-1185">Reference proteome</keyword>
<organism evidence="9 10">
    <name type="scientific">Bradyrhizobium icense</name>
    <dbReference type="NCBI Taxonomy" id="1274631"/>
    <lineage>
        <taxon>Bacteria</taxon>
        <taxon>Pseudomonadati</taxon>
        <taxon>Pseudomonadota</taxon>
        <taxon>Alphaproteobacteria</taxon>
        <taxon>Hyphomicrobiales</taxon>
        <taxon>Nitrobacteraceae</taxon>
        <taxon>Bradyrhizobium</taxon>
    </lineage>
</organism>
<dbReference type="PANTHER" id="PTHR48090">
    <property type="entry name" value="UNDECAPRENYL-PHOSPHATE 4-DEOXY-4-FORMAMIDO-L-ARABINOSE TRANSFERASE-RELATED"/>
    <property type="match status" value="1"/>
</dbReference>
<feature type="transmembrane region" description="Helical" evidence="7">
    <location>
        <begin position="266"/>
        <end position="285"/>
    </location>
</feature>
<evidence type="ECO:0000259" key="8">
    <source>
        <dbReference type="Pfam" id="PF00535"/>
    </source>
</evidence>
<feature type="domain" description="Glycosyltransferase 2-like" evidence="8">
    <location>
        <begin position="4"/>
        <end position="162"/>
    </location>
</feature>
<dbReference type="OrthoDB" id="9807795at2"/>
<dbReference type="CDD" id="cd04187">
    <property type="entry name" value="DPM1_like_bac"/>
    <property type="match status" value="1"/>
</dbReference>
<dbReference type="Pfam" id="PF00535">
    <property type="entry name" value="Glycos_transf_2"/>
    <property type="match status" value="1"/>
</dbReference>
<evidence type="ECO:0000256" key="6">
    <source>
        <dbReference type="ARBA" id="ARBA00023136"/>
    </source>
</evidence>